<sequence>MKSNLKTVQALTVHFALYSLSTLPTSSFSTFQLSKASLQIPPATELASYWELGYLEMENASKKWVFKGNKALEAADAICVRGVLNMLNDNLNGDDNKPAIPLGHGDPSVFPCFRTTAIAEDAIVEAVRSAEFNCYSPTIGILPARRAIAAYLSQDISYQLSPDDVYLTVGCNNSIEVIISVLASPSANILLPRPGYPMYESRAAFSNLEVRHFDLVPEKGWQVDLDSVEALADENTVAMVIVNPGNPCGSVFTCQHLKKVAETAKKLGIFVIADEVYGHLTFGSNPFVPMGKFGSIVPVITLGSISKRWIVPGWRLGWIVTCDPNGSLKKSRIAESIRRYLNISADPPTVIQGAIPQILEKTKDDFFAKIIKICSQAADICYDRLKEIPCITCPHKPEGSMFVMVKLNVSLLEDIDDDMDFCLKLAREESVIVLPGVAVGLKNWLRITFAVEPSTLEEGLGRIKTFYNRHMKQQ</sequence>
<evidence type="ECO:0000313" key="8">
    <source>
        <dbReference type="Proteomes" id="UP000026915"/>
    </source>
</evidence>
<dbReference type="PANTHER" id="PTHR45744:SF40">
    <property type="entry name" value="TYROSINE TRANSAMINASE FAMILY PROTEIN ISOFORM 1"/>
    <property type="match status" value="1"/>
</dbReference>
<dbReference type="InParanoid" id="A0A061E3F9"/>
<dbReference type="PANTHER" id="PTHR45744">
    <property type="entry name" value="TYROSINE AMINOTRANSFERASE"/>
    <property type="match status" value="1"/>
</dbReference>
<dbReference type="Gene3D" id="3.40.640.10">
    <property type="entry name" value="Type I PLP-dependent aspartate aminotransferase-like (Major domain)"/>
    <property type="match status" value="1"/>
</dbReference>
<keyword evidence="8" id="KW-1185">Reference proteome</keyword>
<evidence type="ECO:0000256" key="5">
    <source>
        <dbReference type="PIRSR" id="PIRSR000517-1"/>
    </source>
</evidence>
<evidence type="ECO:0000313" key="7">
    <source>
        <dbReference type="EMBL" id="EOX99495.1"/>
    </source>
</evidence>
<comment type="similarity">
    <text evidence="2 4">Belongs to the class-I pyridoxal-phosphate-dependent aminotransferase family.</text>
</comment>
<dbReference type="NCBIfam" id="TIGR01265">
    <property type="entry name" value="tyr_nico_aTase"/>
    <property type="match status" value="1"/>
</dbReference>
<gene>
    <name evidence="7" type="ORF">TCM_008178</name>
</gene>
<dbReference type="Pfam" id="PF00155">
    <property type="entry name" value="Aminotran_1_2"/>
    <property type="match status" value="1"/>
</dbReference>
<proteinExistence type="inferred from homology"/>
<dbReference type="GO" id="GO:0004838">
    <property type="term" value="F:L-tyrosine-2-oxoglutarate transaminase activity"/>
    <property type="evidence" value="ECO:0000318"/>
    <property type="project" value="GO_Central"/>
</dbReference>
<accession>A0A061E3F9</accession>
<keyword evidence="3 4" id="KW-0663">Pyridoxal phosphate</keyword>
<evidence type="ECO:0000256" key="1">
    <source>
        <dbReference type="ARBA" id="ARBA00001933"/>
    </source>
</evidence>
<reference evidence="7 8" key="1">
    <citation type="journal article" date="2013" name="Genome Biol.">
        <title>The genome sequence of the most widely cultivated cacao type and its use to identify candidate genes regulating pod color.</title>
        <authorList>
            <person name="Motamayor J.C."/>
            <person name="Mockaitis K."/>
            <person name="Schmutz J."/>
            <person name="Haiminen N."/>
            <person name="Iii D.L."/>
            <person name="Cornejo O."/>
            <person name="Findley S.D."/>
            <person name="Zheng P."/>
            <person name="Utro F."/>
            <person name="Royaert S."/>
            <person name="Saski C."/>
            <person name="Jenkins J."/>
            <person name="Podicheti R."/>
            <person name="Zhao M."/>
            <person name="Scheffler B.E."/>
            <person name="Stack J.C."/>
            <person name="Feltus F.A."/>
            <person name="Mustiga G.M."/>
            <person name="Amores F."/>
            <person name="Phillips W."/>
            <person name="Marelli J.P."/>
            <person name="May G.D."/>
            <person name="Shapiro H."/>
            <person name="Ma J."/>
            <person name="Bustamante C.D."/>
            <person name="Schnell R.J."/>
            <person name="Main D."/>
            <person name="Gilbert D."/>
            <person name="Parida L."/>
            <person name="Kuhn D.N."/>
        </authorList>
    </citation>
    <scope>NUCLEOTIDE SEQUENCE [LARGE SCALE GENOMIC DNA]</scope>
    <source>
        <strain evidence="8">cv. Matina 1-6</strain>
    </source>
</reference>
<dbReference type="OMA" id="HITAGCV"/>
<dbReference type="GO" id="GO:0030170">
    <property type="term" value="F:pyridoxal phosphate binding"/>
    <property type="evidence" value="ECO:0007669"/>
    <property type="project" value="InterPro"/>
</dbReference>
<evidence type="ECO:0000259" key="6">
    <source>
        <dbReference type="Pfam" id="PF00155"/>
    </source>
</evidence>
<feature type="domain" description="Aminotransferase class I/classII large" evidence="6">
    <location>
        <begin position="100"/>
        <end position="463"/>
    </location>
</feature>
<organism evidence="7 8">
    <name type="scientific">Theobroma cacao</name>
    <name type="common">Cacao</name>
    <name type="synonym">Cocoa</name>
    <dbReference type="NCBI Taxonomy" id="3641"/>
    <lineage>
        <taxon>Eukaryota</taxon>
        <taxon>Viridiplantae</taxon>
        <taxon>Streptophyta</taxon>
        <taxon>Embryophyta</taxon>
        <taxon>Tracheophyta</taxon>
        <taxon>Spermatophyta</taxon>
        <taxon>Magnoliopsida</taxon>
        <taxon>eudicotyledons</taxon>
        <taxon>Gunneridae</taxon>
        <taxon>Pentapetalae</taxon>
        <taxon>rosids</taxon>
        <taxon>malvids</taxon>
        <taxon>Malvales</taxon>
        <taxon>Malvaceae</taxon>
        <taxon>Byttnerioideae</taxon>
        <taxon>Theobroma</taxon>
    </lineage>
</organism>
<evidence type="ECO:0000256" key="3">
    <source>
        <dbReference type="ARBA" id="ARBA00022898"/>
    </source>
</evidence>
<dbReference type="InterPro" id="IPR015424">
    <property type="entry name" value="PyrdxlP-dep_Trfase"/>
</dbReference>
<dbReference type="InterPro" id="IPR005958">
    <property type="entry name" value="TyrNic_aminoTrfase"/>
</dbReference>
<dbReference type="eggNOG" id="KOG0259">
    <property type="taxonomic scope" value="Eukaryota"/>
</dbReference>
<comment type="cofactor">
    <cofactor evidence="1 4 5">
        <name>pyridoxal 5'-phosphate</name>
        <dbReference type="ChEBI" id="CHEBI:597326"/>
    </cofactor>
</comment>
<evidence type="ECO:0000256" key="2">
    <source>
        <dbReference type="ARBA" id="ARBA00007441"/>
    </source>
</evidence>
<dbReference type="FunCoup" id="A0A061E3F9">
    <property type="interactions" value="268"/>
</dbReference>
<dbReference type="PIRSF" id="PIRSF000517">
    <property type="entry name" value="Tyr_transaminase"/>
    <property type="match status" value="1"/>
</dbReference>
<dbReference type="FunFam" id="3.40.640.10:FF:000048">
    <property type="entry name" value="tyrosine aminotransferase"/>
    <property type="match status" value="1"/>
</dbReference>
<name>A0A061E3F9_THECC</name>
<feature type="modified residue" description="N6-(pyridoxal phosphate)lysine" evidence="5">
    <location>
        <position position="307"/>
    </location>
</feature>
<dbReference type="SUPFAM" id="SSF53383">
    <property type="entry name" value="PLP-dependent transferases"/>
    <property type="match status" value="1"/>
</dbReference>
<dbReference type="Gene3D" id="3.90.1150.10">
    <property type="entry name" value="Aspartate Aminotransferase, domain 1"/>
    <property type="match status" value="1"/>
</dbReference>
<dbReference type="CDD" id="cd00609">
    <property type="entry name" value="AAT_like"/>
    <property type="match status" value="1"/>
</dbReference>
<dbReference type="InterPro" id="IPR015421">
    <property type="entry name" value="PyrdxlP-dep_Trfase_major"/>
</dbReference>
<protein>
    <submittedName>
        <fullName evidence="7">Tyrosine transaminase family protein isoform 1</fullName>
    </submittedName>
</protein>
<dbReference type="InterPro" id="IPR015422">
    <property type="entry name" value="PyrdxlP-dep_Trfase_small"/>
</dbReference>
<dbReference type="GO" id="GO:0006572">
    <property type="term" value="P:L-tyrosine catabolic process"/>
    <property type="evidence" value="ECO:0000318"/>
    <property type="project" value="GO_Central"/>
</dbReference>
<dbReference type="AlphaFoldDB" id="A0A061E3F9"/>
<evidence type="ECO:0000256" key="4">
    <source>
        <dbReference type="PIRNR" id="PIRNR000517"/>
    </source>
</evidence>
<dbReference type="Gramene" id="EOX99495">
    <property type="protein sequence ID" value="EOX99495"/>
    <property type="gene ID" value="TCM_008178"/>
</dbReference>
<dbReference type="STRING" id="3641.A0A061E3F9"/>
<dbReference type="Proteomes" id="UP000026915">
    <property type="component" value="Chromosome 2"/>
</dbReference>
<dbReference type="EMBL" id="CM001880">
    <property type="protein sequence ID" value="EOX99495.1"/>
    <property type="molecule type" value="Genomic_DNA"/>
</dbReference>
<dbReference type="FunFam" id="3.90.1150.10:FF:000040">
    <property type="entry name" value="Tyrosine aminotransferase"/>
    <property type="match status" value="1"/>
</dbReference>
<dbReference type="InterPro" id="IPR004839">
    <property type="entry name" value="Aminotransferase_I/II_large"/>
</dbReference>